<keyword evidence="8" id="KW-0511">Multifunctional enzyme</keyword>
<dbReference type="AlphaFoldDB" id="A0A2H0R3M7"/>
<dbReference type="EMBL" id="PCXO01000012">
    <property type="protein sequence ID" value="PIR41107.1"/>
    <property type="molecule type" value="Genomic_DNA"/>
</dbReference>
<keyword evidence="4" id="KW-0378">Hydrolase</keyword>
<reference evidence="11 12" key="1">
    <citation type="submission" date="2017-09" db="EMBL/GenBank/DDBJ databases">
        <title>Depth-based differentiation of microbial function through sediment-hosted aquifers and enrichment of novel symbionts in the deep terrestrial subsurface.</title>
        <authorList>
            <person name="Probst A.J."/>
            <person name="Ladd B."/>
            <person name="Jarett J.K."/>
            <person name="Geller-Mcgrath D.E."/>
            <person name="Sieber C.M."/>
            <person name="Emerson J.B."/>
            <person name="Anantharaman K."/>
            <person name="Thomas B.C."/>
            <person name="Malmstrom R."/>
            <person name="Stieglmeier M."/>
            <person name="Klingl A."/>
            <person name="Woyke T."/>
            <person name="Ryan C.M."/>
            <person name="Banfield J.F."/>
        </authorList>
    </citation>
    <scope>NUCLEOTIDE SEQUENCE [LARGE SCALE GENOMIC DNA]</scope>
    <source>
        <strain evidence="11">CG10_big_fil_rev_8_21_14_0_10_46_23</strain>
    </source>
</reference>
<dbReference type="InterPro" id="IPR036291">
    <property type="entry name" value="NAD(P)-bd_dom_sf"/>
</dbReference>
<evidence type="ECO:0000256" key="1">
    <source>
        <dbReference type="ARBA" id="ARBA00004777"/>
    </source>
</evidence>
<evidence type="ECO:0008006" key="13">
    <source>
        <dbReference type="Google" id="ProtNLM"/>
    </source>
</evidence>
<name>A0A2H0R3M7_9BACT</name>
<dbReference type="InterPro" id="IPR000672">
    <property type="entry name" value="THF_DH/CycHdrlase"/>
</dbReference>
<evidence type="ECO:0000256" key="8">
    <source>
        <dbReference type="ARBA" id="ARBA00023268"/>
    </source>
</evidence>
<evidence type="ECO:0000313" key="11">
    <source>
        <dbReference type="EMBL" id="PIR41107.1"/>
    </source>
</evidence>
<dbReference type="InterPro" id="IPR020631">
    <property type="entry name" value="THF_DH/CycHdrlase_NAD-bd_dom"/>
</dbReference>
<dbReference type="InterPro" id="IPR046346">
    <property type="entry name" value="Aminoacid_DH-like_N_sf"/>
</dbReference>
<evidence type="ECO:0000259" key="10">
    <source>
        <dbReference type="Pfam" id="PF02882"/>
    </source>
</evidence>
<evidence type="ECO:0000256" key="4">
    <source>
        <dbReference type="ARBA" id="ARBA00022801"/>
    </source>
</evidence>
<dbReference type="Pfam" id="PF02882">
    <property type="entry name" value="THF_DHG_CYH_C"/>
    <property type="match status" value="1"/>
</dbReference>
<sequence>MIIDGNSLAQIWLKDLKHQITRLSPLSLGIVLVGDDLGSKIFIQKKKAVGESLGVAIKIYSFDKNISIRDLQKEIKIIVASVSGLIIQLPLPGFEAEDIVNLIPVQKDVDALGAQPIVLAPAVLVVERLMKEFGFSRPDLKIAVFGQGQLIGQPVTKWAKSKGWQVSPIDIDTPHPEALSVEADVVISGVGQPNLITAKMIKAGALVIDFGFSRENNQIKGDVDFQAIESKAIVTPTPGGTGPLVVAAVFQNLINLNK</sequence>
<comment type="pathway">
    <text evidence="1">One-carbon metabolism; tetrahydrofolate interconversion.</text>
</comment>
<keyword evidence="3" id="KW-0658">Purine biosynthesis</keyword>
<dbReference type="GO" id="GO:0009086">
    <property type="term" value="P:methionine biosynthetic process"/>
    <property type="evidence" value="ECO:0007669"/>
    <property type="project" value="UniProtKB-KW"/>
</dbReference>
<comment type="caution">
    <text evidence="11">The sequence shown here is derived from an EMBL/GenBank/DDBJ whole genome shotgun (WGS) entry which is preliminary data.</text>
</comment>
<dbReference type="InterPro" id="IPR020630">
    <property type="entry name" value="THF_DH/CycHdrlase_cat_dom"/>
</dbReference>
<protein>
    <recommendedName>
        <fullName evidence="13">Methenyltetrahydrofolate cyclohydrolase</fullName>
    </recommendedName>
</protein>
<keyword evidence="2" id="KW-0554">One-carbon metabolism</keyword>
<keyword evidence="7" id="KW-0486">Methionine biosynthesis</keyword>
<dbReference type="Gene3D" id="3.40.50.720">
    <property type="entry name" value="NAD(P)-binding Rossmann-like Domain"/>
    <property type="match status" value="1"/>
</dbReference>
<dbReference type="Pfam" id="PF00763">
    <property type="entry name" value="THF_DHG_CYH"/>
    <property type="match status" value="1"/>
</dbReference>
<proteinExistence type="predicted"/>
<dbReference type="PRINTS" id="PR00085">
    <property type="entry name" value="THFDHDRGNASE"/>
</dbReference>
<keyword evidence="7" id="KW-0028">Amino-acid biosynthesis</keyword>
<organism evidence="11 12">
    <name type="scientific">Candidatus Yanofskybacteria bacterium CG10_big_fil_rev_8_21_14_0_10_46_23</name>
    <dbReference type="NCBI Taxonomy" id="1975098"/>
    <lineage>
        <taxon>Bacteria</taxon>
        <taxon>Candidatus Yanofskyibacteriota</taxon>
    </lineage>
</organism>
<dbReference type="Proteomes" id="UP000230232">
    <property type="component" value="Unassembled WGS sequence"/>
</dbReference>
<evidence type="ECO:0000256" key="3">
    <source>
        <dbReference type="ARBA" id="ARBA00022755"/>
    </source>
</evidence>
<dbReference type="GO" id="GO:0006164">
    <property type="term" value="P:purine nucleotide biosynthetic process"/>
    <property type="evidence" value="ECO:0007669"/>
    <property type="project" value="UniProtKB-KW"/>
</dbReference>
<accession>A0A2H0R3M7</accession>
<dbReference type="SUPFAM" id="SSF53223">
    <property type="entry name" value="Aminoacid dehydrogenase-like, N-terminal domain"/>
    <property type="match status" value="1"/>
</dbReference>
<evidence type="ECO:0000256" key="6">
    <source>
        <dbReference type="ARBA" id="ARBA00023002"/>
    </source>
</evidence>
<dbReference type="SUPFAM" id="SSF51735">
    <property type="entry name" value="NAD(P)-binding Rossmann-fold domains"/>
    <property type="match status" value="1"/>
</dbReference>
<evidence type="ECO:0000256" key="5">
    <source>
        <dbReference type="ARBA" id="ARBA00022857"/>
    </source>
</evidence>
<dbReference type="PANTHER" id="PTHR48099:SF5">
    <property type="entry name" value="C-1-TETRAHYDROFOLATE SYNTHASE, CYTOPLASMIC"/>
    <property type="match status" value="1"/>
</dbReference>
<gene>
    <name evidence="11" type="ORF">COV31_03120</name>
</gene>
<dbReference type="GO" id="GO:0035999">
    <property type="term" value="P:tetrahydrofolate interconversion"/>
    <property type="evidence" value="ECO:0007669"/>
    <property type="project" value="TreeGrafter"/>
</dbReference>
<evidence type="ECO:0000313" key="12">
    <source>
        <dbReference type="Proteomes" id="UP000230232"/>
    </source>
</evidence>
<keyword evidence="5" id="KW-0521">NADP</keyword>
<dbReference type="GO" id="GO:0005829">
    <property type="term" value="C:cytosol"/>
    <property type="evidence" value="ECO:0007669"/>
    <property type="project" value="TreeGrafter"/>
</dbReference>
<dbReference type="GO" id="GO:0004477">
    <property type="term" value="F:methenyltetrahydrofolate cyclohydrolase activity"/>
    <property type="evidence" value="ECO:0007669"/>
    <property type="project" value="TreeGrafter"/>
</dbReference>
<evidence type="ECO:0000256" key="2">
    <source>
        <dbReference type="ARBA" id="ARBA00022563"/>
    </source>
</evidence>
<keyword evidence="6" id="KW-0560">Oxidoreductase</keyword>
<feature type="domain" description="Tetrahydrofolate dehydrogenase/cyclohydrolase NAD(P)-binding" evidence="10">
    <location>
        <begin position="126"/>
        <end position="256"/>
    </location>
</feature>
<dbReference type="GO" id="GO:0004488">
    <property type="term" value="F:methylenetetrahydrofolate dehydrogenase (NADP+) activity"/>
    <property type="evidence" value="ECO:0007669"/>
    <property type="project" value="InterPro"/>
</dbReference>
<feature type="domain" description="Tetrahydrofolate dehydrogenase/cyclohydrolase catalytic" evidence="9">
    <location>
        <begin position="3"/>
        <end position="110"/>
    </location>
</feature>
<evidence type="ECO:0000256" key="7">
    <source>
        <dbReference type="ARBA" id="ARBA00023167"/>
    </source>
</evidence>
<dbReference type="PANTHER" id="PTHR48099">
    <property type="entry name" value="C-1-TETRAHYDROFOLATE SYNTHASE, CYTOPLASMIC-RELATED"/>
    <property type="match status" value="1"/>
</dbReference>
<dbReference type="Gene3D" id="3.40.50.10860">
    <property type="entry name" value="Leucine Dehydrogenase, chain A, domain 1"/>
    <property type="match status" value="1"/>
</dbReference>
<evidence type="ECO:0000259" key="9">
    <source>
        <dbReference type="Pfam" id="PF00763"/>
    </source>
</evidence>